<reference evidence="7" key="1">
    <citation type="journal article" date="2013" name="Genome Announc.">
        <title>Draft genome sequence of the ascomycete Phaeoacremonium aleophilum strain UCR-PA7, a causal agent of the esca disease complex in grapevines.</title>
        <authorList>
            <person name="Blanco-Ulate B."/>
            <person name="Rolshausen P."/>
            <person name="Cantu D."/>
        </authorList>
    </citation>
    <scope>NUCLEOTIDE SEQUENCE [LARGE SCALE GENOMIC DNA]</scope>
    <source>
        <strain evidence="7">UCR-PA7</strain>
    </source>
</reference>
<accession>R8B996</accession>
<dbReference type="InterPro" id="IPR036318">
    <property type="entry name" value="FAD-bd_PCMH-like_sf"/>
</dbReference>
<dbReference type="HOGENOM" id="CLU_018354_0_2_1"/>
<dbReference type="KEGG" id="tmn:UCRPA7_8610"/>
<dbReference type="InterPro" id="IPR006094">
    <property type="entry name" value="Oxid_FAD_bind_N"/>
</dbReference>
<dbReference type="OrthoDB" id="415825at2759"/>
<dbReference type="Gene3D" id="3.30.465.10">
    <property type="match status" value="1"/>
</dbReference>
<dbReference type="PANTHER" id="PTHR42973:SF7">
    <property type="entry name" value="FAD-BINDING PCMH-TYPE DOMAIN-CONTAINING PROTEIN"/>
    <property type="match status" value="1"/>
</dbReference>
<evidence type="ECO:0000256" key="4">
    <source>
        <dbReference type="ARBA" id="ARBA00023002"/>
    </source>
</evidence>
<dbReference type="InterPro" id="IPR016166">
    <property type="entry name" value="FAD-bd_PCMH"/>
</dbReference>
<dbReference type="GeneID" id="19329479"/>
<name>R8B996_PHAM7</name>
<feature type="domain" description="FAD-binding PCMH-type" evidence="5">
    <location>
        <begin position="33"/>
        <end position="202"/>
    </location>
</feature>
<evidence type="ECO:0000313" key="6">
    <source>
        <dbReference type="EMBL" id="EON95861.1"/>
    </source>
</evidence>
<gene>
    <name evidence="6" type="ORF">UCRPA7_8610</name>
</gene>
<dbReference type="AlphaFoldDB" id="R8B996"/>
<keyword evidence="3" id="KW-0274">FAD</keyword>
<sequence length="458" mass="49961">MLEALDLSDAAKVLTDPSDTEFQELLARWTDIDKKVPFAIVMPASEDDIVETVKAAVSSSVPFVPKSGGHSAWSTIGSDGFVLDLSLLRKVDVDVEKGTATASAGAQIRDVMDATWSKGFVAVTGTVNTVGFIPSTVGGGLTILAPLLGYGSDNVVAARLVTAKGELITVSESENTELLYAIKGAGQFFGVITSLTVKVHPISIIGNPEGLVWHSTWIFDPSKALEVAKAAISVKSAERSYCLAGILPSPMTFEPVVMVIGSYLGLKEDAMKAFQPFIDIGPDVVAADEELPYGKINDAFAAFEAKGGYKKWYAPGLTDMAQFQPEDMVYYLEQKRKIDEQFPTAKGSGFVIEFTSDGAFDEVPAEKETAFAHRDVKAYAHMLSWASDEESVNSAAVIVEEVMDHVRRNQPKEKYSFYQNFSREIPIEQRYKGAERLEKLKDLKKIWDPQGVFTKQLL</sequence>
<evidence type="ECO:0000256" key="1">
    <source>
        <dbReference type="ARBA" id="ARBA00005466"/>
    </source>
</evidence>
<evidence type="ECO:0000313" key="7">
    <source>
        <dbReference type="Proteomes" id="UP000014074"/>
    </source>
</evidence>
<dbReference type="GO" id="GO:0071949">
    <property type="term" value="F:FAD binding"/>
    <property type="evidence" value="ECO:0007669"/>
    <property type="project" value="InterPro"/>
</dbReference>
<keyword evidence="7" id="KW-1185">Reference proteome</keyword>
<evidence type="ECO:0000256" key="2">
    <source>
        <dbReference type="ARBA" id="ARBA00022630"/>
    </source>
</evidence>
<dbReference type="InterPro" id="IPR016169">
    <property type="entry name" value="FAD-bd_PCMH_sub2"/>
</dbReference>
<keyword evidence="4" id="KW-0560">Oxidoreductase</keyword>
<dbReference type="PROSITE" id="PS51387">
    <property type="entry name" value="FAD_PCMH"/>
    <property type="match status" value="1"/>
</dbReference>
<protein>
    <submittedName>
        <fullName evidence="6">Putative fad binding domain-containing protein</fullName>
    </submittedName>
</protein>
<dbReference type="Gene3D" id="3.40.462.20">
    <property type="match status" value="1"/>
</dbReference>
<proteinExistence type="inferred from homology"/>
<evidence type="ECO:0000256" key="3">
    <source>
        <dbReference type="ARBA" id="ARBA00022827"/>
    </source>
</evidence>
<keyword evidence="2" id="KW-0285">Flavoprotein</keyword>
<dbReference type="SUPFAM" id="SSF56176">
    <property type="entry name" value="FAD-binding/transporter-associated domain-like"/>
    <property type="match status" value="1"/>
</dbReference>
<dbReference type="RefSeq" id="XP_007919313.1">
    <property type="nucleotide sequence ID" value="XM_007921122.1"/>
</dbReference>
<dbReference type="InterPro" id="IPR050416">
    <property type="entry name" value="FAD-linked_Oxidoreductase"/>
</dbReference>
<evidence type="ECO:0000259" key="5">
    <source>
        <dbReference type="PROSITE" id="PS51387"/>
    </source>
</evidence>
<dbReference type="Proteomes" id="UP000014074">
    <property type="component" value="Unassembled WGS sequence"/>
</dbReference>
<comment type="similarity">
    <text evidence="1">Belongs to the oxygen-dependent FAD-linked oxidoreductase family.</text>
</comment>
<dbReference type="Pfam" id="PF01565">
    <property type="entry name" value="FAD_binding_4"/>
    <property type="match status" value="1"/>
</dbReference>
<dbReference type="GO" id="GO:0016491">
    <property type="term" value="F:oxidoreductase activity"/>
    <property type="evidence" value="ECO:0007669"/>
    <property type="project" value="UniProtKB-KW"/>
</dbReference>
<dbReference type="eggNOG" id="ENOG502QQYW">
    <property type="taxonomic scope" value="Eukaryota"/>
</dbReference>
<organism evidence="6 7">
    <name type="scientific">Phaeoacremonium minimum (strain UCR-PA7)</name>
    <name type="common">Esca disease fungus</name>
    <name type="synonym">Togninia minima</name>
    <dbReference type="NCBI Taxonomy" id="1286976"/>
    <lineage>
        <taxon>Eukaryota</taxon>
        <taxon>Fungi</taxon>
        <taxon>Dikarya</taxon>
        <taxon>Ascomycota</taxon>
        <taxon>Pezizomycotina</taxon>
        <taxon>Sordariomycetes</taxon>
        <taxon>Sordariomycetidae</taxon>
        <taxon>Togniniales</taxon>
        <taxon>Togniniaceae</taxon>
        <taxon>Phaeoacremonium</taxon>
    </lineage>
</organism>
<dbReference type="PANTHER" id="PTHR42973">
    <property type="entry name" value="BINDING OXIDOREDUCTASE, PUTATIVE (AFU_ORTHOLOGUE AFUA_1G17690)-RELATED"/>
    <property type="match status" value="1"/>
</dbReference>
<dbReference type="EMBL" id="KB933369">
    <property type="protein sequence ID" value="EON95861.1"/>
    <property type="molecule type" value="Genomic_DNA"/>
</dbReference>